<evidence type="ECO:0000313" key="1">
    <source>
        <dbReference type="EMBL" id="MEO3713321.1"/>
    </source>
</evidence>
<name>A0ABV0GE52_9BURK</name>
<accession>A0ABV0GE52</accession>
<comment type="caution">
    <text evidence="1">The sequence shown here is derived from an EMBL/GenBank/DDBJ whole genome shotgun (WGS) entry which is preliminary data.</text>
</comment>
<protein>
    <submittedName>
        <fullName evidence="1">Uncharacterized protein</fullName>
    </submittedName>
</protein>
<gene>
    <name evidence="1" type="ORF">ABDJ40_11160</name>
</gene>
<reference evidence="1 2" key="1">
    <citation type="submission" date="2024-05" db="EMBL/GenBank/DDBJ databases">
        <title>Roseateles sp. 2.12 16S ribosomal RNA gene Genome sequencing and assembly.</title>
        <authorList>
            <person name="Woo H."/>
        </authorList>
    </citation>
    <scope>NUCLEOTIDE SEQUENCE [LARGE SCALE GENOMIC DNA]</scope>
    <source>
        <strain evidence="1 2">2.12</strain>
    </source>
</reference>
<organism evidence="1 2">
    <name type="scientific">Roseateles flavus</name>
    <dbReference type="NCBI Taxonomy" id="3149041"/>
    <lineage>
        <taxon>Bacteria</taxon>
        <taxon>Pseudomonadati</taxon>
        <taxon>Pseudomonadota</taxon>
        <taxon>Betaproteobacteria</taxon>
        <taxon>Burkholderiales</taxon>
        <taxon>Sphaerotilaceae</taxon>
        <taxon>Roseateles</taxon>
    </lineage>
</organism>
<sequence>MPIATMEIASNDSHFFLRFEQMLTPRSVFEAQGEAHEAIDLRLVQSIDELLVPSLGKWEGSGSWFHQLDFYGDGVRSLTFSRTVFPYDQIRRLQALLQGEHAPFCILCIATDKLSPANDERASEAGDDYLAIFAERLLATKPLAVQCPNG</sequence>
<dbReference type="RefSeq" id="WP_347609649.1">
    <property type="nucleotide sequence ID" value="NZ_JBDPZC010000004.1"/>
</dbReference>
<keyword evidence="2" id="KW-1185">Reference proteome</keyword>
<proteinExistence type="predicted"/>
<evidence type="ECO:0000313" key="2">
    <source>
        <dbReference type="Proteomes" id="UP001462640"/>
    </source>
</evidence>
<dbReference type="EMBL" id="JBDPZC010000004">
    <property type="protein sequence ID" value="MEO3713321.1"/>
    <property type="molecule type" value="Genomic_DNA"/>
</dbReference>
<dbReference type="Proteomes" id="UP001462640">
    <property type="component" value="Unassembled WGS sequence"/>
</dbReference>